<evidence type="ECO:0000313" key="3">
    <source>
        <dbReference type="Proteomes" id="UP000594638"/>
    </source>
</evidence>
<accession>A0A8S0PFJ7</accession>
<dbReference type="AlphaFoldDB" id="A0A8S0PFJ7"/>
<sequence>MLGTYVLGVSPICPGYYPEELFINHSTCPRGNLWRELWETAKPVPAVRRTPLYDEDLAVDGILDFLEDISPSHLLRQLFIAALGAGLVIAEANLKFVKIVPRVQKLYRSELSNGYLG</sequence>
<reference evidence="2 3" key="1">
    <citation type="submission" date="2019-12" db="EMBL/GenBank/DDBJ databases">
        <authorList>
            <person name="Alioto T."/>
            <person name="Alioto T."/>
            <person name="Gomez Garrido J."/>
        </authorList>
    </citation>
    <scope>NUCLEOTIDE SEQUENCE [LARGE SCALE GENOMIC DNA]</scope>
</reference>
<organism evidence="2 3">
    <name type="scientific">Olea europaea subsp. europaea</name>
    <dbReference type="NCBI Taxonomy" id="158383"/>
    <lineage>
        <taxon>Eukaryota</taxon>
        <taxon>Viridiplantae</taxon>
        <taxon>Streptophyta</taxon>
        <taxon>Embryophyta</taxon>
        <taxon>Tracheophyta</taxon>
        <taxon>Spermatophyta</taxon>
        <taxon>Magnoliopsida</taxon>
        <taxon>eudicotyledons</taxon>
        <taxon>Gunneridae</taxon>
        <taxon>Pentapetalae</taxon>
        <taxon>asterids</taxon>
        <taxon>lamiids</taxon>
        <taxon>Lamiales</taxon>
        <taxon>Oleaceae</taxon>
        <taxon>Oleeae</taxon>
        <taxon>Olea</taxon>
    </lineage>
</organism>
<keyword evidence="3" id="KW-1185">Reference proteome</keyword>
<gene>
    <name evidence="2" type="ORF">OLEA9_A070544</name>
</gene>
<evidence type="ECO:0000313" key="2">
    <source>
        <dbReference type="EMBL" id="CAA2946539.1"/>
    </source>
</evidence>
<feature type="domain" description="Rab3GAP catalytic subunit conserved" evidence="1">
    <location>
        <begin position="30"/>
        <end position="67"/>
    </location>
</feature>
<dbReference type="Pfam" id="PF13890">
    <property type="entry name" value="Rab3-GTPase_cat"/>
    <property type="match status" value="1"/>
</dbReference>
<name>A0A8S0PFJ7_OLEEU</name>
<dbReference type="GO" id="GO:0005096">
    <property type="term" value="F:GTPase activator activity"/>
    <property type="evidence" value="ECO:0007669"/>
    <property type="project" value="InterPro"/>
</dbReference>
<dbReference type="PANTHER" id="PTHR21422">
    <property type="entry name" value="RAB3 GTPASE-ACTIVATING PROTEIN CATALYTIC SUBUNIT"/>
    <property type="match status" value="1"/>
</dbReference>
<dbReference type="Proteomes" id="UP000594638">
    <property type="component" value="Unassembled WGS sequence"/>
</dbReference>
<evidence type="ECO:0000259" key="1">
    <source>
        <dbReference type="Pfam" id="PF13890"/>
    </source>
</evidence>
<dbReference type="Gramene" id="OE9A070544T1">
    <property type="protein sequence ID" value="OE9A070544C1"/>
    <property type="gene ID" value="OE9A070544"/>
</dbReference>
<dbReference type="PANTHER" id="PTHR21422:SF10">
    <property type="entry name" value="RAB3 GTPASE-ACTIVATING PROTEIN CATALYTIC SUBUNIT"/>
    <property type="match status" value="1"/>
</dbReference>
<dbReference type="EMBL" id="CACTIH010000064">
    <property type="protein sequence ID" value="CAA2946539.1"/>
    <property type="molecule type" value="Genomic_DNA"/>
</dbReference>
<comment type="caution">
    <text evidence="2">The sequence shown here is derived from an EMBL/GenBank/DDBJ whole genome shotgun (WGS) entry which is preliminary data.</text>
</comment>
<dbReference type="InterPro" id="IPR026147">
    <property type="entry name" value="Rab3GAP1_conserved"/>
</dbReference>
<dbReference type="InterPro" id="IPR045700">
    <property type="entry name" value="Rab3GAP1"/>
</dbReference>
<proteinExistence type="predicted"/>
<dbReference type="OrthoDB" id="5391403at2759"/>
<protein>
    <submittedName>
        <fullName evidence="2">Rab3 GTPase-activating catalytic subunit</fullName>
    </submittedName>
</protein>